<feature type="compositionally biased region" description="Polar residues" evidence="1">
    <location>
        <begin position="42"/>
        <end position="55"/>
    </location>
</feature>
<feature type="region of interest" description="Disordered" evidence="1">
    <location>
        <begin position="34"/>
        <end position="56"/>
    </location>
</feature>
<name>A0ABN6RR53_9BACT</name>
<keyword evidence="2" id="KW-0472">Membrane</keyword>
<sequence length="296" mass="32969">MSCGRLKRDNLWKIGMLTLLLVINMLVVGCSNEKDPAEQSPGKVSTSPVFSSQTHSDPDEAQVLVSPAPSPGLTLPLIIISCLACALFGSTIYLFRWRRSVDGGQQSIVPEVLLEKIAKQTNEYAALRSLLEQYAQLVNATYESTHEKVSDIRQSYQIFQGSLAEKDNEISTLKKGYEANVFNKFILRFIDIHANIAVELKQLEEESEAKDILQDMLELLEDALEECGVEPFSPPLGNDFTETFGVSERCVVIETEYLEKHQQIANVLAPGYLLNTPGGKECLRPSRVEVFKIKEG</sequence>
<dbReference type="Pfam" id="PF01025">
    <property type="entry name" value="GrpE"/>
    <property type="match status" value="1"/>
</dbReference>
<dbReference type="InterPro" id="IPR000740">
    <property type="entry name" value="GrpE"/>
</dbReference>
<feature type="transmembrane region" description="Helical" evidence="2">
    <location>
        <begin position="73"/>
        <end position="95"/>
    </location>
</feature>
<accession>A0ABN6RR53</accession>
<proteinExistence type="predicted"/>
<dbReference type="EMBL" id="AP026708">
    <property type="protein sequence ID" value="BDQ33402.1"/>
    <property type="molecule type" value="Genomic_DNA"/>
</dbReference>
<evidence type="ECO:0000313" key="3">
    <source>
        <dbReference type="EMBL" id="BDQ33402.1"/>
    </source>
</evidence>
<dbReference type="Proteomes" id="UP001061361">
    <property type="component" value="Chromosome"/>
</dbReference>
<keyword evidence="2" id="KW-1133">Transmembrane helix</keyword>
<gene>
    <name evidence="3" type="ORF">JCM14722_09440</name>
</gene>
<reference evidence="3" key="1">
    <citation type="submission" date="2022-08" db="EMBL/GenBank/DDBJ databases">
        <title>Genome Sequence of the sulphate-reducing bacterium, Pseudodesulfovibrio portus JCM14722.</title>
        <authorList>
            <person name="Kondo R."/>
            <person name="Kataoka T."/>
        </authorList>
    </citation>
    <scope>NUCLEOTIDE SEQUENCE</scope>
    <source>
        <strain evidence="3">JCM 14722</strain>
    </source>
</reference>
<evidence type="ECO:0008006" key="5">
    <source>
        <dbReference type="Google" id="ProtNLM"/>
    </source>
</evidence>
<evidence type="ECO:0000256" key="1">
    <source>
        <dbReference type="SAM" id="MobiDB-lite"/>
    </source>
</evidence>
<dbReference type="PROSITE" id="PS51257">
    <property type="entry name" value="PROKAR_LIPOPROTEIN"/>
    <property type="match status" value="1"/>
</dbReference>
<keyword evidence="4" id="KW-1185">Reference proteome</keyword>
<dbReference type="RefSeq" id="WP_264983459.1">
    <property type="nucleotide sequence ID" value="NZ_AP026708.1"/>
</dbReference>
<organism evidence="3 4">
    <name type="scientific">Pseudodesulfovibrio portus</name>
    <dbReference type="NCBI Taxonomy" id="231439"/>
    <lineage>
        <taxon>Bacteria</taxon>
        <taxon>Pseudomonadati</taxon>
        <taxon>Thermodesulfobacteriota</taxon>
        <taxon>Desulfovibrionia</taxon>
        <taxon>Desulfovibrionales</taxon>
        <taxon>Desulfovibrionaceae</taxon>
    </lineage>
</organism>
<feature type="transmembrane region" description="Helical" evidence="2">
    <location>
        <begin position="12"/>
        <end position="29"/>
    </location>
</feature>
<keyword evidence="2" id="KW-0812">Transmembrane</keyword>
<protein>
    <recommendedName>
        <fullName evidence="5">Nucleotide exchange factor GrpE</fullName>
    </recommendedName>
</protein>
<evidence type="ECO:0000313" key="4">
    <source>
        <dbReference type="Proteomes" id="UP001061361"/>
    </source>
</evidence>
<evidence type="ECO:0000256" key="2">
    <source>
        <dbReference type="SAM" id="Phobius"/>
    </source>
</evidence>